<sequence>MTDESHIGPAVTDEARARVGTVTARYRSDPVSVRQIREYIAGTGGRPEELNDINDDELVAPPLFFHAACRPVVAEGDLQPDGQYPFLGVQGVSGRTMAGGHKYEVLAPVRVGDVLTVTERLADIAEKSGKTGPLVFVTTQSEYHNQRDELVARYRQTVIFR</sequence>
<proteinExistence type="predicted"/>
<reference evidence="2 3" key="1">
    <citation type="submission" date="2016-01" db="EMBL/GenBank/DDBJ databases">
        <title>The new phylogeny of the genus Mycobacterium.</title>
        <authorList>
            <person name="Tarcisio F."/>
            <person name="Conor M."/>
            <person name="Antonella G."/>
            <person name="Elisabetta G."/>
            <person name="Giulia F.S."/>
            <person name="Sara T."/>
            <person name="Anna F."/>
            <person name="Clotilde B."/>
            <person name="Roberto B."/>
            <person name="Veronica D.S."/>
            <person name="Fabio R."/>
            <person name="Monica P."/>
            <person name="Olivier J."/>
            <person name="Enrico T."/>
            <person name="Nicola S."/>
        </authorList>
    </citation>
    <scope>NUCLEOTIDE SEQUENCE [LARGE SCALE GENOMIC DNA]</scope>
    <source>
        <strain evidence="2 3">DSM 44616</strain>
    </source>
</reference>
<dbReference type="SUPFAM" id="SSF54637">
    <property type="entry name" value="Thioesterase/thiol ester dehydrase-isomerase"/>
    <property type="match status" value="1"/>
</dbReference>
<comment type="caution">
    <text evidence="2">The sequence shown here is derived from an EMBL/GenBank/DDBJ whole genome shotgun (WGS) entry which is preliminary data.</text>
</comment>
<dbReference type="InterPro" id="IPR039569">
    <property type="entry name" value="FAS1-like_DH_region"/>
</dbReference>
<name>A0AAJ3TVB8_9MYCO</name>
<organism evidence="2 3">
    <name type="scientific">Mycobacterium saskatchewanense</name>
    <dbReference type="NCBI Taxonomy" id="220927"/>
    <lineage>
        <taxon>Bacteria</taxon>
        <taxon>Bacillati</taxon>
        <taxon>Actinomycetota</taxon>
        <taxon>Actinomycetes</taxon>
        <taxon>Mycobacteriales</taxon>
        <taxon>Mycobacteriaceae</taxon>
        <taxon>Mycobacterium</taxon>
        <taxon>Mycobacterium simiae complex</taxon>
    </lineage>
</organism>
<keyword evidence="3" id="KW-1185">Reference proteome</keyword>
<dbReference type="EMBL" id="LQPR01000055">
    <property type="protein sequence ID" value="ORW68100.1"/>
    <property type="molecule type" value="Genomic_DNA"/>
</dbReference>
<gene>
    <name evidence="2" type="ORF">AWC23_21975</name>
</gene>
<dbReference type="Gene3D" id="3.10.129.10">
    <property type="entry name" value="Hotdog Thioesterase"/>
    <property type="match status" value="1"/>
</dbReference>
<dbReference type="InterPro" id="IPR029069">
    <property type="entry name" value="HotDog_dom_sf"/>
</dbReference>
<dbReference type="Proteomes" id="UP000193387">
    <property type="component" value="Unassembled WGS sequence"/>
</dbReference>
<protein>
    <recommendedName>
        <fullName evidence="1">FAS1-like dehydratase domain-containing protein</fullName>
    </recommendedName>
</protein>
<dbReference type="RefSeq" id="WP_085257623.1">
    <property type="nucleotide sequence ID" value="NZ_AP022573.1"/>
</dbReference>
<feature type="domain" description="FAS1-like dehydratase" evidence="1">
    <location>
        <begin position="19"/>
        <end position="152"/>
    </location>
</feature>
<dbReference type="AlphaFoldDB" id="A0AAJ3TVB8"/>
<evidence type="ECO:0000313" key="3">
    <source>
        <dbReference type="Proteomes" id="UP000193387"/>
    </source>
</evidence>
<accession>A0AAJ3TVB8</accession>
<dbReference type="Pfam" id="PF13452">
    <property type="entry name" value="FAS1_DH_region"/>
    <property type="match status" value="1"/>
</dbReference>
<evidence type="ECO:0000313" key="2">
    <source>
        <dbReference type="EMBL" id="ORW68100.1"/>
    </source>
</evidence>
<evidence type="ECO:0000259" key="1">
    <source>
        <dbReference type="Pfam" id="PF13452"/>
    </source>
</evidence>